<dbReference type="EMBL" id="CP158299">
    <property type="protein sequence ID" value="XBV86618.1"/>
    <property type="molecule type" value="Genomic_DNA"/>
</dbReference>
<dbReference type="PANTHER" id="PTHR30383">
    <property type="entry name" value="THIOESTERASE 1/PROTEASE 1/LYSOPHOSPHOLIPASE L1"/>
    <property type="match status" value="1"/>
</dbReference>
<evidence type="ECO:0000313" key="2">
    <source>
        <dbReference type="EMBL" id="XBV86618.1"/>
    </source>
</evidence>
<sequence>MGQRLKQMLLGALGLLTLGCAPRQQAGPQLSGYVAMGDSLTAGMQSGGLVARDQQQAYPVLLGQRAGLDVQMPLFQAPGCPPPMQVGDRDRRLAQSCVRVDPAQPTQVVAVPGARVLDVLETTDRFVRVPDPLLYDQRQYRLILGAGTTQLQAALSRHPHFITLWIGSNDVLMPTLRGHPEQATPPAEFRAEYAQLLTQLTRSGAEVVVLTVPDVTRVPGLMPVTLLRAGGLVDQSCEGRGTYLSSVALAGVSRERPLHCPAEAELSAEKYRQAQQTVQAYNAAIRELAAQAGASVFDVNPLLDQLPGRPLIPTAQSPFGVSFSLDGIHPSVLTHRRLAAELARFLNRTYGFGLDSW</sequence>
<dbReference type="InterPro" id="IPR036514">
    <property type="entry name" value="SGNH_hydro_sf"/>
</dbReference>
<evidence type="ECO:0000256" key="1">
    <source>
        <dbReference type="SAM" id="SignalP"/>
    </source>
</evidence>
<protein>
    <submittedName>
        <fullName evidence="2">GDSL-type esterase/lipase family protein</fullName>
    </submittedName>
</protein>
<proteinExistence type="predicted"/>
<gene>
    <name evidence="2" type="ORF">ABOD76_10000</name>
</gene>
<dbReference type="KEGG" id="dsc:ABOD76_10000"/>
<name>A0AAU7UE09_9DEIO</name>
<reference evidence="2" key="1">
    <citation type="submission" date="2024-06" db="EMBL/GenBank/DDBJ databases">
        <title>Draft Genome Sequence of Deinococcus sonorensis Type Strain KR-87, a Biofilm Producing Representative of the Genus Deinococcus.</title>
        <authorList>
            <person name="Boren L.S."/>
            <person name="Grosso R.A."/>
            <person name="Hugenberg-Cox A.N."/>
            <person name="Hill J.T.E."/>
            <person name="Albert C.M."/>
            <person name="Tuohy J.M."/>
        </authorList>
    </citation>
    <scope>NUCLEOTIDE SEQUENCE</scope>
    <source>
        <strain evidence="2">KR-87</strain>
    </source>
</reference>
<feature type="chain" id="PRO_5044020445" evidence="1">
    <location>
        <begin position="27"/>
        <end position="357"/>
    </location>
</feature>
<dbReference type="SUPFAM" id="SSF52266">
    <property type="entry name" value="SGNH hydrolase"/>
    <property type="match status" value="1"/>
</dbReference>
<organism evidence="2">
    <name type="scientific">Deinococcus sonorensis KR-87</name>
    <dbReference type="NCBI Taxonomy" id="694439"/>
    <lineage>
        <taxon>Bacteria</taxon>
        <taxon>Thermotogati</taxon>
        <taxon>Deinococcota</taxon>
        <taxon>Deinococci</taxon>
        <taxon>Deinococcales</taxon>
        <taxon>Deinococcaceae</taxon>
        <taxon>Deinococcus</taxon>
    </lineage>
</organism>
<dbReference type="Gene3D" id="3.40.50.1110">
    <property type="entry name" value="SGNH hydrolase"/>
    <property type="match status" value="1"/>
</dbReference>
<dbReference type="Pfam" id="PF00657">
    <property type="entry name" value="Lipase_GDSL"/>
    <property type="match status" value="1"/>
</dbReference>
<dbReference type="GO" id="GO:0004622">
    <property type="term" value="F:phosphatidylcholine lysophospholipase activity"/>
    <property type="evidence" value="ECO:0007669"/>
    <property type="project" value="TreeGrafter"/>
</dbReference>
<dbReference type="InterPro" id="IPR001087">
    <property type="entry name" value="GDSL"/>
</dbReference>
<dbReference type="AlphaFoldDB" id="A0AAU7UE09"/>
<keyword evidence="1" id="KW-0732">Signal</keyword>
<dbReference type="RefSeq" id="WP_350244693.1">
    <property type="nucleotide sequence ID" value="NZ_CP158299.1"/>
</dbReference>
<dbReference type="InterPro" id="IPR051532">
    <property type="entry name" value="Ester_Hydrolysis_Enzymes"/>
</dbReference>
<accession>A0AAU7UE09</accession>
<dbReference type="PROSITE" id="PS51257">
    <property type="entry name" value="PROKAR_LIPOPROTEIN"/>
    <property type="match status" value="1"/>
</dbReference>
<dbReference type="PANTHER" id="PTHR30383:SF5">
    <property type="entry name" value="SGNH HYDROLASE-TYPE ESTERASE DOMAIN-CONTAINING PROTEIN"/>
    <property type="match status" value="1"/>
</dbReference>
<feature type="signal peptide" evidence="1">
    <location>
        <begin position="1"/>
        <end position="26"/>
    </location>
</feature>